<dbReference type="GO" id="GO:0002098">
    <property type="term" value="P:tRNA wobble uridine modification"/>
    <property type="evidence" value="ECO:0007669"/>
    <property type="project" value="InterPro"/>
</dbReference>
<dbReference type="EMBL" id="JAIZPD010000010">
    <property type="protein sequence ID" value="KAH0960329.1"/>
    <property type="molecule type" value="Genomic_DNA"/>
</dbReference>
<keyword evidence="7" id="KW-0819">tRNA processing</keyword>
<evidence type="ECO:0000256" key="9">
    <source>
        <dbReference type="SAM" id="MobiDB-lite"/>
    </source>
</evidence>
<evidence type="ECO:0000313" key="11">
    <source>
        <dbReference type="Proteomes" id="UP000824596"/>
    </source>
</evidence>
<keyword evidence="8" id="KW-0539">Nucleus</keyword>
<dbReference type="PANTHER" id="PTHR12896:SF1">
    <property type="entry name" value="ELONGATOR COMPLEX PROTEIN 4"/>
    <property type="match status" value="1"/>
</dbReference>
<dbReference type="OrthoDB" id="289162at2759"/>
<evidence type="ECO:0000256" key="4">
    <source>
        <dbReference type="ARBA" id="ARBA00007573"/>
    </source>
</evidence>
<dbReference type="GO" id="GO:0005737">
    <property type="term" value="C:cytoplasm"/>
    <property type="evidence" value="ECO:0007669"/>
    <property type="project" value="UniProtKB-SubCell"/>
</dbReference>
<gene>
    <name evidence="10" type="ORF">HRG_08484</name>
</gene>
<proteinExistence type="inferred from homology"/>
<evidence type="ECO:0000256" key="5">
    <source>
        <dbReference type="ARBA" id="ARBA00020265"/>
    </source>
</evidence>
<dbReference type="InterPro" id="IPR008728">
    <property type="entry name" value="Elongator_complex_protein_4"/>
</dbReference>
<dbReference type="Gene3D" id="3.40.50.300">
    <property type="entry name" value="P-loop containing nucleotide triphosphate hydrolases"/>
    <property type="match status" value="1"/>
</dbReference>
<organism evidence="10 11">
    <name type="scientific">Hirsutella rhossiliensis</name>
    <dbReference type="NCBI Taxonomy" id="111463"/>
    <lineage>
        <taxon>Eukaryota</taxon>
        <taxon>Fungi</taxon>
        <taxon>Dikarya</taxon>
        <taxon>Ascomycota</taxon>
        <taxon>Pezizomycotina</taxon>
        <taxon>Sordariomycetes</taxon>
        <taxon>Hypocreomycetidae</taxon>
        <taxon>Hypocreales</taxon>
        <taxon>Ophiocordycipitaceae</taxon>
        <taxon>Hirsutella</taxon>
    </lineage>
</organism>
<reference evidence="10" key="1">
    <citation type="submission" date="2021-09" db="EMBL/GenBank/DDBJ databases">
        <title>A high-quality genome of the endoparasitic fungus Hirsutella rhossiliensis with a comparison of Hirsutella genomes reveals transposable elements contributing to genome size variation.</title>
        <authorList>
            <person name="Lin R."/>
            <person name="Jiao Y."/>
            <person name="Sun X."/>
            <person name="Ling J."/>
            <person name="Xie B."/>
            <person name="Cheng X."/>
        </authorList>
    </citation>
    <scope>NUCLEOTIDE SEQUENCE</scope>
    <source>
        <strain evidence="10">HR02</strain>
    </source>
</reference>
<evidence type="ECO:0000313" key="10">
    <source>
        <dbReference type="EMBL" id="KAH0960329.1"/>
    </source>
</evidence>
<accession>A0A9P8MTV4</accession>
<dbReference type="InterPro" id="IPR027417">
    <property type="entry name" value="P-loop_NTPase"/>
</dbReference>
<dbReference type="PANTHER" id="PTHR12896">
    <property type="entry name" value="PAX6 NEIGHBOR PROTEIN PAXNEB"/>
    <property type="match status" value="1"/>
</dbReference>
<evidence type="ECO:0000256" key="3">
    <source>
        <dbReference type="ARBA" id="ARBA00005043"/>
    </source>
</evidence>
<dbReference type="RefSeq" id="XP_044717842.1">
    <property type="nucleotide sequence ID" value="XM_044866955.1"/>
</dbReference>
<dbReference type="Pfam" id="PF05625">
    <property type="entry name" value="PAXNEB"/>
    <property type="match status" value="1"/>
</dbReference>
<comment type="similarity">
    <text evidence="4">Belongs to the ELP4 family.</text>
</comment>
<evidence type="ECO:0000256" key="6">
    <source>
        <dbReference type="ARBA" id="ARBA00022490"/>
    </source>
</evidence>
<comment type="pathway">
    <text evidence="3">tRNA modification; 5-methoxycarbonylmethyl-2-thiouridine-tRNA biosynthesis.</text>
</comment>
<evidence type="ECO:0000256" key="7">
    <source>
        <dbReference type="ARBA" id="ARBA00022694"/>
    </source>
</evidence>
<dbReference type="GO" id="GO:0008023">
    <property type="term" value="C:transcription elongation factor complex"/>
    <property type="evidence" value="ECO:0007669"/>
    <property type="project" value="TreeGrafter"/>
</dbReference>
<dbReference type="AlphaFoldDB" id="A0A9P8MTV4"/>
<dbReference type="Proteomes" id="UP000824596">
    <property type="component" value="Unassembled WGS sequence"/>
</dbReference>
<keyword evidence="6" id="KW-0963">Cytoplasm</keyword>
<keyword evidence="11" id="KW-1185">Reference proteome</keyword>
<protein>
    <recommendedName>
        <fullName evidence="5">Elongator complex protein 4</fullName>
    </recommendedName>
</protein>
<dbReference type="GeneID" id="68357613"/>
<dbReference type="GO" id="GO:0033588">
    <property type="term" value="C:elongator holoenzyme complex"/>
    <property type="evidence" value="ECO:0007669"/>
    <property type="project" value="InterPro"/>
</dbReference>
<sequence length="250" mass="27156">MRIAWRYEALSNVSAPATDAQAGPASPDDAEPFCHSFDLTKRLESSAIRGQLHSLHGRDFQGHLAAPPFKPFLDDVAAKLASSPPLSVHRILVPNLLSPTVYGSAACQPHEVLQFLHGLRSILRQFPAKATALATLPVSLYPRTTGLTRWMELLSDGVIELVSLPRHATTNHGSDRDGNFQGLLRVHSLPVFHERGGGLANSCLREDRSFKLSASNGMVIMPFSLPPVGDQDSQPSEAPESKVPKQSLDF</sequence>
<evidence type="ECO:0000256" key="1">
    <source>
        <dbReference type="ARBA" id="ARBA00004123"/>
    </source>
</evidence>
<comment type="subcellular location">
    <subcellularLocation>
        <location evidence="2">Cytoplasm</location>
    </subcellularLocation>
    <subcellularLocation>
        <location evidence="1">Nucleus</location>
    </subcellularLocation>
</comment>
<evidence type="ECO:0000256" key="8">
    <source>
        <dbReference type="ARBA" id="ARBA00023242"/>
    </source>
</evidence>
<name>A0A9P8MTV4_9HYPO</name>
<evidence type="ECO:0000256" key="2">
    <source>
        <dbReference type="ARBA" id="ARBA00004496"/>
    </source>
</evidence>
<comment type="caution">
    <text evidence="10">The sequence shown here is derived from an EMBL/GenBank/DDBJ whole genome shotgun (WGS) entry which is preliminary data.</text>
</comment>
<feature type="region of interest" description="Disordered" evidence="9">
    <location>
        <begin position="224"/>
        <end position="250"/>
    </location>
</feature>